<dbReference type="AlphaFoldDB" id="A0A822MPM9"/>
<evidence type="ECO:0000313" key="2">
    <source>
        <dbReference type="Proteomes" id="UP000049495"/>
    </source>
</evidence>
<name>A0A822MPM9_9VIBR</name>
<comment type="caution">
    <text evidence="1">The sequence shown here is derived from an EMBL/GenBank/DDBJ whole genome shotgun (WGS) entry which is preliminary data.</text>
</comment>
<reference evidence="2" key="1">
    <citation type="submission" date="2014-06" db="EMBL/GenBank/DDBJ databases">
        <authorList>
            <person name="Le Roux Frederique"/>
        </authorList>
    </citation>
    <scope>NUCLEOTIDE SEQUENCE [LARGE SCALE GENOMIC DNA]</scope>
    <source>
        <strain evidence="2">J5-5</strain>
    </source>
</reference>
<accession>A0A822MPM9</accession>
<protein>
    <submittedName>
        <fullName evidence="1">Uncharacterized protein</fullName>
    </submittedName>
</protein>
<evidence type="ECO:0000313" key="1">
    <source>
        <dbReference type="EMBL" id="CDT09131.1"/>
    </source>
</evidence>
<sequence>MITKEQGFSLLLKLLEGLDVEDDKREFYIELLYRL</sequence>
<dbReference type="EMBL" id="CCJV01000051">
    <property type="protein sequence ID" value="CDT09131.1"/>
    <property type="molecule type" value="Genomic_DNA"/>
</dbReference>
<proteinExistence type="predicted"/>
<dbReference type="Proteomes" id="UP000049495">
    <property type="component" value="Unassembled WGS sequence"/>
</dbReference>
<gene>
    <name evidence="1" type="ORF">VCR5J5_1440084</name>
</gene>
<organism evidence="1 2">
    <name type="scientific">Vibrio crassostreae</name>
    <dbReference type="NCBI Taxonomy" id="246167"/>
    <lineage>
        <taxon>Bacteria</taxon>
        <taxon>Pseudomonadati</taxon>
        <taxon>Pseudomonadota</taxon>
        <taxon>Gammaproteobacteria</taxon>
        <taxon>Vibrionales</taxon>
        <taxon>Vibrionaceae</taxon>
        <taxon>Vibrio</taxon>
    </lineage>
</organism>